<gene>
    <name evidence="1" type="ORF">KV394_05055</name>
</gene>
<dbReference type="EMBL" id="CP078076">
    <property type="protein sequence ID" value="UPL10509.1"/>
    <property type="molecule type" value="Genomic_DNA"/>
</dbReference>
<dbReference type="RefSeq" id="WP_136035824.1">
    <property type="nucleotide sequence ID" value="NZ_CP078076.1"/>
</dbReference>
<keyword evidence="2" id="KW-1185">Reference proteome</keyword>
<proteinExistence type="predicted"/>
<reference evidence="1 2" key="1">
    <citation type="submission" date="2021-06" db="EMBL/GenBank/DDBJ databases">
        <title>Genome-based taxonomic framework of Microbacterium strains isolated from marine environment, the description of four new species and reclassification of four preexisting species.</title>
        <authorList>
            <person name="Lee S.D."/>
            <person name="Kim S.-M."/>
            <person name="Byeon Y.-S."/>
            <person name="Yang H.L."/>
            <person name="Kim I.S."/>
        </authorList>
    </citation>
    <scope>NUCLEOTIDE SEQUENCE [LARGE SCALE GENOMIC DNA]</scope>
    <source>
        <strain evidence="1 2">SSW1-51</strain>
    </source>
</reference>
<dbReference type="Proteomes" id="UP000831467">
    <property type="component" value="Chromosome"/>
</dbReference>
<sequence length="123" mass="12639">MTNKSKQLGICQVASGGGGGTCTIANSYTVSTHIDASFGLSTATVAAGIGISEDKTVTSSIQWTSPVAPAGASYKAWAVGTRVTYQIQKWKLTKAHGRSAQTLLSTSRVLTAFSPVPGFTVGQ</sequence>
<evidence type="ECO:0000313" key="1">
    <source>
        <dbReference type="EMBL" id="UPL10509.1"/>
    </source>
</evidence>
<protein>
    <submittedName>
        <fullName evidence="1">Uncharacterized protein</fullName>
    </submittedName>
</protein>
<evidence type="ECO:0000313" key="2">
    <source>
        <dbReference type="Proteomes" id="UP000831467"/>
    </source>
</evidence>
<name>A0ABY4ID56_9MICO</name>
<organism evidence="1 2">
    <name type="scientific">Microbacterium sufflavum</name>
    <dbReference type="NCBI Taxonomy" id="2851649"/>
    <lineage>
        <taxon>Bacteria</taxon>
        <taxon>Bacillati</taxon>
        <taxon>Actinomycetota</taxon>
        <taxon>Actinomycetes</taxon>
        <taxon>Micrococcales</taxon>
        <taxon>Microbacteriaceae</taxon>
        <taxon>Microbacterium</taxon>
    </lineage>
</organism>
<accession>A0ABY4ID56</accession>